<dbReference type="EMBL" id="FNBN01000002">
    <property type="protein sequence ID" value="SDF77582.1"/>
    <property type="molecule type" value="Genomic_DNA"/>
</dbReference>
<dbReference type="AlphaFoldDB" id="A0A1G7NU73"/>
<dbReference type="Proteomes" id="UP000199045">
    <property type="component" value="Unassembled WGS sequence"/>
</dbReference>
<accession>A0A1G7NU73</accession>
<proteinExistence type="predicted"/>
<reference evidence="1 2" key="1">
    <citation type="submission" date="2016-10" db="EMBL/GenBank/DDBJ databases">
        <authorList>
            <person name="de Groot N.N."/>
        </authorList>
    </citation>
    <scope>NUCLEOTIDE SEQUENCE [LARGE SCALE GENOMIC DNA]</scope>
    <source>
        <strain evidence="1 2">DSM 527</strain>
    </source>
</reference>
<gene>
    <name evidence="1" type="ORF">SAMN04488121_102942</name>
</gene>
<name>A0A1G7NU73_CHIFI</name>
<dbReference type="STRING" id="104663.SAMN04488121_102942"/>
<protein>
    <submittedName>
        <fullName evidence="1">Uncharacterized protein</fullName>
    </submittedName>
</protein>
<evidence type="ECO:0000313" key="1">
    <source>
        <dbReference type="EMBL" id="SDF77582.1"/>
    </source>
</evidence>
<sequence>MNIVSAPPVINFTLEFGRFGNDFVCMACFIIANRC</sequence>
<organism evidence="1 2">
    <name type="scientific">Chitinophaga filiformis</name>
    <name type="common">Myxococcus filiformis</name>
    <name type="synonym">Flexibacter filiformis</name>
    <dbReference type="NCBI Taxonomy" id="104663"/>
    <lineage>
        <taxon>Bacteria</taxon>
        <taxon>Pseudomonadati</taxon>
        <taxon>Bacteroidota</taxon>
        <taxon>Chitinophagia</taxon>
        <taxon>Chitinophagales</taxon>
        <taxon>Chitinophagaceae</taxon>
        <taxon>Chitinophaga</taxon>
    </lineage>
</organism>
<evidence type="ECO:0000313" key="2">
    <source>
        <dbReference type="Proteomes" id="UP000199045"/>
    </source>
</evidence>